<protein>
    <submittedName>
        <fullName evidence="1">Uncharacterized protein</fullName>
    </submittedName>
</protein>
<dbReference type="AlphaFoldDB" id="A0A3M7QIT8"/>
<comment type="caution">
    <text evidence="1">The sequence shown here is derived from an EMBL/GenBank/DDBJ whole genome shotgun (WGS) entry which is preliminary data.</text>
</comment>
<reference evidence="1 2" key="1">
    <citation type="journal article" date="2018" name="Sci. Rep.">
        <title>Genomic signatures of local adaptation to the degree of environmental predictability in rotifers.</title>
        <authorList>
            <person name="Franch-Gras L."/>
            <person name="Hahn C."/>
            <person name="Garcia-Roger E.M."/>
            <person name="Carmona M.J."/>
            <person name="Serra M."/>
            <person name="Gomez A."/>
        </authorList>
    </citation>
    <scope>NUCLEOTIDE SEQUENCE [LARGE SCALE GENOMIC DNA]</scope>
    <source>
        <strain evidence="1">HYR1</strain>
    </source>
</reference>
<organism evidence="1 2">
    <name type="scientific">Brachionus plicatilis</name>
    <name type="common">Marine rotifer</name>
    <name type="synonym">Brachionus muelleri</name>
    <dbReference type="NCBI Taxonomy" id="10195"/>
    <lineage>
        <taxon>Eukaryota</taxon>
        <taxon>Metazoa</taxon>
        <taxon>Spiralia</taxon>
        <taxon>Gnathifera</taxon>
        <taxon>Rotifera</taxon>
        <taxon>Eurotatoria</taxon>
        <taxon>Monogononta</taxon>
        <taxon>Pseudotrocha</taxon>
        <taxon>Ploima</taxon>
        <taxon>Brachionidae</taxon>
        <taxon>Brachionus</taxon>
    </lineage>
</organism>
<keyword evidence="2" id="KW-1185">Reference proteome</keyword>
<proteinExistence type="predicted"/>
<sequence>MFLLVLIRFSNKIKENANFTFFITKKYQLSTILKILLRNKITCIKQKLDNEMNNSNSCNRPNR</sequence>
<dbReference type="Proteomes" id="UP000276133">
    <property type="component" value="Unassembled WGS sequence"/>
</dbReference>
<evidence type="ECO:0000313" key="1">
    <source>
        <dbReference type="EMBL" id="RNA11189.1"/>
    </source>
</evidence>
<name>A0A3M7QIT8_BRAPC</name>
<gene>
    <name evidence="1" type="ORF">BpHYR1_015035</name>
</gene>
<accession>A0A3M7QIT8</accession>
<evidence type="ECO:0000313" key="2">
    <source>
        <dbReference type="Proteomes" id="UP000276133"/>
    </source>
</evidence>
<dbReference type="EMBL" id="REGN01006023">
    <property type="protein sequence ID" value="RNA11189.1"/>
    <property type="molecule type" value="Genomic_DNA"/>
</dbReference>